<reference evidence="3" key="1">
    <citation type="journal article" date="2019" name="Int. J. Syst. Evol. Microbiol.">
        <title>The Global Catalogue of Microorganisms (GCM) 10K type strain sequencing project: providing services to taxonomists for standard genome sequencing and annotation.</title>
        <authorList>
            <consortium name="The Broad Institute Genomics Platform"/>
            <consortium name="The Broad Institute Genome Sequencing Center for Infectious Disease"/>
            <person name="Wu L."/>
            <person name="Ma J."/>
        </authorList>
    </citation>
    <scope>NUCLEOTIDE SEQUENCE [LARGE SCALE GENOMIC DNA]</scope>
    <source>
        <strain evidence="3">TBRC 7912</strain>
    </source>
</reference>
<organism evidence="2 3">
    <name type="scientific">Streptosporangium jomthongense</name>
    <dbReference type="NCBI Taxonomy" id="1193683"/>
    <lineage>
        <taxon>Bacteria</taxon>
        <taxon>Bacillati</taxon>
        <taxon>Actinomycetota</taxon>
        <taxon>Actinomycetes</taxon>
        <taxon>Streptosporangiales</taxon>
        <taxon>Streptosporangiaceae</taxon>
        <taxon>Streptosporangium</taxon>
    </lineage>
</organism>
<keyword evidence="2" id="KW-0067">ATP-binding</keyword>
<name>A0ABV8F358_9ACTN</name>
<comment type="caution">
    <text evidence="2">The sequence shown here is derived from an EMBL/GenBank/DDBJ whole genome shotgun (WGS) entry which is preliminary data.</text>
</comment>
<dbReference type="Pfam" id="PF00005">
    <property type="entry name" value="ABC_tran"/>
    <property type="match status" value="1"/>
</dbReference>
<dbReference type="InterPro" id="IPR003439">
    <property type="entry name" value="ABC_transporter-like_ATP-bd"/>
</dbReference>
<evidence type="ECO:0000313" key="2">
    <source>
        <dbReference type="EMBL" id="MFC3983098.1"/>
    </source>
</evidence>
<dbReference type="RefSeq" id="WP_362778472.1">
    <property type="nucleotide sequence ID" value="NZ_JBHSBC010000022.1"/>
</dbReference>
<keyword evidence="3" id="KW-1185">Reference proteome</keyword>
<evidence type="ECO:0000313" key="3">
    <source>
        <dbReference type="Proteomes" id="UP001595698"/>
    </source>
</evidence>
<evidence type="ECO:0000259" key="1">
    <source>
        <dbReference type="Pfam" id="PF00005"/>
    </source>
</evidence>
<sequence>MRLDLAGVSARIDARPIVSEVDLTAEPGEFVALVGPNGSGKPTSNLTHISLR</sequence>
<dbReference type="Proteomes" id="UP001595698">
    <property type="component" value="Unassembled WGS sequence"/>
</dbReference>
<keyword evidence="2" id="KW-0547">Nucleotide-binding</keyword>
<accession>A0ABV8F358</accession>
<feature type="domain" description="ABC transporter" evidence="1">
    <location>
        <begin position="19"/>
        <end position="43"/>
    </location>
</feature>
<dbReference type="Gene3D" id="3.40.50.300">
    <property type="entry name" value="P-loop containing nucleotide triphosphate hydrolases"/>
    <property type="match status" value="1"/>
</dbReference>
<dbReference type="GO" id="GO:0005524">
    <property type="term" value="F:ATP binding"/>
    <property type="evidence" value="ECO:0007669"/>
    <property type="project" value="UniProtKB-KW"/>
</dbReference>
<dbReference type="SUPFAM" id="SSF52540">
    <property type="entry name" value="P-loop containing nucleoside triphosphate hydrolases"/>
    <property type="match status" value="1"/>
</dbReference>
<protein>
    <submittedName>
        <fullName evidence="2">ATP-binding cassette domain-containing protein</fullName>
    </submittedName>
</protein>
<dbReference type="InterPro" id="IPR027417">
    <property type="entry name" value="P-loop_NTPase"/>
</dbReference>
<dbReference type="EMBL" id="JBHSBC010000022">
    <property type="protein sequence ID" value="MFC3983098.1"/>
    <property type="molecule type" value="Genomic_DNA"/>
</dbReference>
<proteinExistence type="predicted"/>
<gene>
    <name evidence="2" type="ORF">ACFOYY_23400</name>
</gene>